<dbReference type="SMART" id="SM00671">
    <property type="entry name" value="SEL1"/>
    <property type="match status" value="4"/>
</dbReference>
<reference evidence="2 3" key="1">
    <citation type="submission" date="2021-12" db="EMBL/GenBank/DDBJ databases">
        <title>Discovery of the Pendulisporaceae a myxobacterial family with distinct sporulation behavior and unique specialized metabolism.</title>
        <authorList>
            <person name="Garcia R."/>
            <person name="Popoff A."/>
            <person name="Bader C.D."/>
            <person name="Loehr J."/>
            <person name="Walesch S."/>
            <person name="Walt C."/>
            <person name="Boldt J."/>
            <person name="Bunk B."/>
            <person name="Haeckl F.J.F.P.J."/>
            <person name="Gunesch A.P."/>
            <person name="Birkelbach J."/>
            <person name="Nuebel U."/>
            <person name="Pietschmann T."/>
            <person name="Bach T."/>
            <person name="Mueller R."/>
        </authorList>
    </citation>
    <scope>NUCLEOTIDE SEQUENCE [LARGE SCALE GENOMIC DNA]</scope>
    <source>
        <strain evidence="2 3">MSr11954</strain>
    </source>
</reference>
<keyword evidence="3" id="KW-1185">Reference proteome</keyword>
<name>A0ABZ2MCX1_9BACT</name>
<feature type="region of interest" description="Disordered" evidence="1">
    <location>
        <begin position="1"/>
        <end position="51"/>
    </location>
</feature>
<dbReference type="InterPro" id="IPR006597">
    <property type="entry name" value="Sel1-like"/>
</dbReference>
<feature type="compositionally biased region" description="Basic and acidic residues" evidence="1">
    <location>
        <begin position="25"/>
        <end position="46"/>
    </location>
</feature>
<dbReference type="InterPro" id="IPR011990">
    <property type="entry name" value="TPR-like_helical_dom_sf"/>
</dbReference>
<evidence type="ECO:0000256" key="1">
    <source>
        <dbReference type="SAM" id="MobiDB-lite"/>
    </source>
</evidence>
<evidence type="ECO:0000313" key="3">
    <source>
        <dbReference type="Proteomes" id="UP001370348"/>
    </source>
</evidence>
<sequence>MAMAAGAAAIWTSDFGAQTAEEAPQESRESHENEEQPRPSSAREEPQAPPLPSFVYLQTRTEAREVHEAIETLTKAANDGNVIAELTLGKAYLQGVPTLPKDPARAHDWFARAAETGNANAAYYMGVMSKSGEGTKRDPEEAIRWFEKAADAGSAHAMLLLANAYRNGEGVAADPKKALDLYQRAAELDHPAALQALAMAYQRGELGLSPDEAESRRYTMEAEHALQHAPDLP</sequence>
<protein>
    <submittedName>
        <fullName evidence="2">Sel1 repeat family protein</fullName>
    </submittedName>
</protein>
<proteinExistence type="predicted"/>
<organism evidence="2 3">
    <name type="scientific">Pendulispora albinea</name>
    <dbReference type="NCBI Taxonomy" id="2741071"/>
    <lineage>
        <taxon>Bacteria</taxon>
        <taxon>Pseudomonadati</taxon>
        <taxon>Myxococcota</taxon>
        <taxon>Myxococcia</taxon>
        <taxon>Myxococcales</taxon>
        <taxon>Sorangiineae</taxon>
        <taxon>Pendulisporaceae</taxon>
        <taxon>Pendulispora</taxon>
    </lineage>
</organism>
<dbReference type="SUPFAM" id="SSF81901">
    <property type="entry name" value="HCP-like"/>
    <property type="match status" value="1"/>
</dbReference>
<gene>
    <name evidence="2" type="ORF">LZC94_03850</name>
</gene>
<dbReference type="PANTHER" id="PTHR11102:SF160">
    <property type="entry name" value="ERAD-ASSOCIATED E3 UBIQUITIN-PROTEIN LIGASE COMPONENT HRD3"/>
    <property type="match status" value="1"/>
</dbReference>
<evidence type="ECO:0000313" key="2">
    <source>
        <dbReference type="EMBL" id="WXB20341.1"/>
    </source>
</evidence>
<dbReference type="Proteomes" id="UP001370348">
    <property type="component" value="Chromosome"/>
</dbReference>
<dbReference type="EMBL" id="CP089984">
    <property type="protein sequence ID" value="WXB20341.1"/>
    <property type="molecule type" value="Genomic_DNA"/>
</dbReference>
<accession>A0ABZ2MCX1</accession>
<dbReference type="Pfam" id="PF08238">
    <property type="entry name" value="Sel1"/>
    <property type="match status" value="4"/>
</dbReference>
<dbReference type="PANTHER" id="PTHR11102">
    <property type="entry name" value="SEL-1-LIKE PROTEIN"/>
    <property type="match status" value="1"/>
</dbReference>
<dbReference type="Gene3D" id="1.25.40.10">
    <property type="entry name" value="Tetratricopeptide repeat domain"/>
    <property type="match status" value="1"/>
</dbReference>
<dbReference type="InterPro" id="IPR050767">
    <property type="entry name" value="Sel1_AlgK"/>
</dbReference>
<dbReference type="RefSeq" id="WP_394829934.1">
    <property type="nucleotide sequence ID" value="NZ_CP089984.1"/>
</dbReference>